<evidence type="ECO:0000313" key="2">
    <source>
        <dbReference type="Proteomes" id="UP000009309"/>
    </source>
</evidence>
<keyword evidence="2" id="KW-1185">Reference proteome</keyword>
<name>I2GFU4_9BACT</name>
<proteinExistence type="predicted"/>
<protein>
    <submittedName>
        <fullName evidence="1">Uncharacterized protein</fullName>
    </submittedName>
</protein>
<evidence type="ECO:0000313" key="1">
    <source>
        <dbReference type="EMBL" id="CCH52769.1"/>
    </source>
</evidence>
<accession>I2GFU4</accession>
<dbReference type="RefSeq" id="WP_009281353.1">
    <property type="nucleotide sequence ID" value="NZ_CAIT01000006.1"/>
</dbReference>
<dbReference type="EMBL" id="CAIT01000006">
    <property type="protein sequence ID" value="CCH52769.1"/>
    <property type="molecule type" value="Genomic_DNA"/>
</dbReference>
<organism evidence="1 2">
    <name type="scientific">Fibrisoma limi BUZ 3</name>
    <dbReference type="NCBI Taxonomy" id="1185876"/>
    <lineage>
        <taxon>Bacteria</taxon>
        <taxon>Pseudomonadati</taxon>
        <taxon>Bacteroidota</taxon>
        <taxon>Cytophagia</taxon>
        <taxon>Cytophagales</taxon>
        <taxon>Spirosomataceae</taxon>
        <taxon>Fibrisoma</taxon>
    </lineage>
</organism>
<comment type="caution">
    <text evidence="1">The sequence shown here is derived from an EMBL/GenBank/DDBJ whole genome shotgun (WGS) entry which is preliminary data.</text>
</comment>
<reference evidence="1 2" key="1">
    <citation type="journal article" date="2012" name="J. Bacteriol.">
        <title>Genome Sequence of the Filamentous Bacterium Fibrisoma limi BUZ 3T.</title>
        <authorList>
            <person name="Filippini M."/>
            <person name="Qi W."/>
            <person name="Jaenicke S."/>
            <person name="Goesmann A."/>
            <person name="Smits T.H."/>
            <person name="Bagheri H.C."/>
        </authorList>
    </citation>
    <scope>NUCLEOTIDE SEQUENCE [LARGE SCALE GENOMIC DNA]</scope>
    <source>
        <strain evidence="2">BUZ 3T</strain>
    </source>
</reference>
<gene>
    <name evidence="1" type="ORF">BN8_01795</name>
</gene>
<dbReference type="Proteomes" id="UP000009309">
    <property type="component" value="Unassembled WGS sequence"/>
</dbReference>
<dbReference type="AlphaFoldDB" id="I2GFU4"/>
<dbReference type="OrthoDB" id="9829149at2"/>
<sequence length="136" mass="15834">MNEALTIQHISTKRLLNQTGQPVHLYEFFWTERRDLNPLSLRFNFYDLHGEYLETVHLRLPSTRIIGGLVHNSGEHMLLYEGSQRIEVKGVSGRIGSYCSLIISGGWLGRKTEQFFKCAFYYEDLTCTDYSPNRIQ</sequence>